<dbReference type="AlphaFoldDB" id="A0A095UQ27"/>
<reference evidence="1 2" key="1">
    <citation type="submission" date="2012-09" db="EMBL/GenBank/DDBJ databases">
        <title>Genome Sequence of alkane-degrading Bacterium Alcanivorax sp. 19-m-6.</title>
        <authorList>
            <person name="Lai Q."/>
            <person name="Shao Z."/>
        </authorList>
    </citation>
    <scope>NUCLEOTIDE SEQUENCE [LARGE SCALE GENOMIC DNA]</scope>
    <source>
        <strain evidence="1 2">19-m-6</strain>
    </source>
</reference>
<keyword evidence="2" id="KW-1185">Reference proteome</keyword>
<evidence type="ECO:0000313" key="1">
    <source>
        <dbReference type="EMBL" id="KGD64615.1"/>
    </source>
</evidence>
<evidence type="ECO:0000313" key="2">
    <source>
        <dbReference type="Proteomes" id="UP000029444"/>
    </source>
</evidence>
<dbReference type="InterPro" id="IPR011990">
    <property type="entry name" value="TPR-like_helical_dom_sf"/>
</dbReference>
<name>A0A095UQ27_9GAMM</name>
<dbReference type="PATRIC" id="fig|1177154.3.peg.2014"/>
<evidence type="ECO:0008006" key="3">
    <source>
        <dbReference type="Google" id="ProtNLM"/>
    </source>
</evidence>
<proteinExistence type="predicted"/>
<organism evidence="1 2">
    <name type="scientific">Alcanivorax nanhaiticus</name>
    <dbReference type="NCBI Taxonomy" id="1177154"/>
    <lineage>
        <taxon>Bacteria</taxon>
        <taxon>Pseudomonadati</taxon>
        <taxon>Pseudomonadota</taxon>
        <taxon>Gammaproteobacteria</taxon>
        <taxon>Oceanospirillales</taxon>
        <taxon>Alcanivoracaceae</taxon>
        <taxon>Alcanivorax</taxon>
    </lineage>
</organism>
<dbReference type="SUPFAM" id="SSF48452">
    <property type="entry name" value="TPR-like"/>
    <property type="match status" value="1"/>
</dbReference>
<dbReference type="OrthoDB" id="6077505at2"/>
<dbReference type="Proteomes" id="UP000029444">
    <property type="component" value="Unassembled WGS sequence"/>
</dbReference>
<dbReference type="RefSeq" id="WP_035232690.1">
    <property type="nucleotide sequence ID" value="NZ_ARXV01000007.1"/>
</dbReference>
<dbReference type="Gene3D" id="1.25.40.10">
    <property type="entry name" value="Tetratricopeptide repeat domain"/>
    <property type="match status" value="1"/>
</dbReference>
<protein>
    <recommendedName>
        <fullName evidence="3">Tetratricopeptide repeat protein</fullName>
    </recommendedName>
</protein>
<comment type="caution">
    <text evidence="1">The sequence shown here is derived from an EMBL/GenBank/DDBJ whole genome shotgun (WGS) entry which is preliminary data.</text>
</comment>
<accession>A0A095UQ27</accession>
<gene>
    <name evidence="1" type="ORF">Y5S_01981</name>
</gene>
<dbReference type="EMBL" id="ARXV01000007">
    <property type="protein sequence ID" value="KGD64615.1"/>
    <property type="molecule type" value="Genomic_DNA"/>
</dbReference>
<dbReference type="STRING" id="1177154.Y5S_01981"/>
<sequence length="397" mass="45197">MEVLQLAKSLSRDGNLNKAVALLEEHMASLPNDLTVAAALGRLYMRLKLPEKAAYWLRYSLQSRYALPDLDQEDVEYLIEENPESSALDVDSEFGVATESSPAANDDDLEGLNDVITDQSVAQDVNRDINDPLWDVPEEIQEDFEEQNLESEDQDDAPTIEELSELLDDIPELDFRDAEEDEEEGDYGFIEVPREPHRVTPEDEEPDARLTVQEKAEGVAAGLAHEADWLRKDMGVLTEVLAHHKSHGKTIAALRHLLVDKEVTPGELMTLHEIRQLWGGGGYNRSYYGVKAKDGWSMVSWPLALSLVRQLRTDSAEEILLFVEDCFEEWSESPKQLSSFPIFVNYLGYVIEHMERVSLSCGQSMPAYIDYDFFEENDDGLDDWFEHRLTHDYLVIK</sequence>